<protein>
    <submittedName>
        <fullName evidence="1">Uncharacterized protein</fullName>
    </submittedName>
</protein>
<organism evidence="1 2">
    <name type="scientific">Methylocystis hirsuta</name>
    <dbReference type="NCBI Taxonomy" id="369798"/>
    <lineage>
        <taxon>Bacteria</taxon>
        <taxon>Pseudomonadati</taxon>
        <taxon>Pseudomonadota</taxon>
        <taxon>Alphaproteobacteria</taxon>
        <taxon>Hyphomicrobiales</taxon>
        <taxon>Methylocystaceae</taxon>
        <taxon>Methylocystis</taxon>
    </lineage>
</organism>
<proteinExistence type="predicted"/>
<evidence type="ECO:0000313" key="1">
    <source>
        <dbReference type="EMBL" id="RNJ49390.1"/>
    </source>
</evidence>
<dbReference type="Proteomes" id="UP000268623">
    <property type="component" value="Unassembled WGS sequence"/>
</dbReference>
<name>A0A3M9XR52_9HYPH</name>
<dbReference type="EMBL" id="QWDD01000001">
    <property type="protein sequence ID" value="RNJ49390.1"/>
    <property type="molecule type" value="Genomic_DNA"/>
</dbReference>
<gene>
    <name evidence="1" type="ORF">D1O30_07020</name>
</gene>
<accession>A0A3M9XR52</accession>
<reference evidence="1 2" key="1">
    <citation type="submission" date="2018-08" db="EMBL/GenBank/DDBJ databases">
        <title>Genome sequence of Methylocystis hirsuta CSC1, a methanotroph able to accumulate PHAs.</title>
        <authorList>
            <person name="Bordel S."/>
            <person name="Rodriguez E."/>
            <person name="Gancedo J."/>
            <person name="Munoz R."/>
        </authorList>
    </citation>
    <scope>NUCLEOTIDE SEQUENCE [LARGE SCALE GENOMIC DNA]</scope>
    <source>
        <strain evidence="1 2">CSC1</strain>
    </source>
</reference>
<sequence>MHDVLHEIVLNGKSPDEVLPALVKTNVGGEVAITKVADTPLNYLRFRSKNPISEIQYAAALVFLNGHEPGGGKSPTAAALETALRLRRSTNEIAYEQKIERAHLLRDSMTPAEVARMDLVVQGHVGRMSGRDDSGGASDPETRLLRRIDATRKFTEWLRPREVSILFDLLVREQPTGVIARRWGAHPDMMRFWIREALLVLAKRLEETDAHFATFVATIRERERG</sequence>
<evidence type="ECO:0000313" key="2">
    <source>
        <dbReference type="Proteomes" id="UP000268623"/>
    </source>
</evidence>
<comment type="caution">
    <text evidence="1">The sequence shown here is derived from an EMBL/GenBank/DDBJ whole genome shotgun (WGS) entry which is preliminary data.</text>
</comment>
<keyword evidence="2" id="KW-1185">Reference proteome</keyword>
<dbReference type="RefSeq" id="WP_123175356.1">
    <property type="nucleotide sequence ID" value="NZ_QWDD01000001.1"/>
</dbReference>
<dbReference type="AlphaFoldDB" id="A0A3M9XR52"/>